<reference evidence="3" key="1">
    <citation type="submission" date="2018-09" db="EMBL/GenBank/DDBJ databases">
        <title>whole genome sequence of T. equiperdum IVM-t1 strain.</title>
        <authorList>
            <person name="Suganuma K."/>
        </authorList>
    </citation>
    <scope>NUCLEOTIDE SEQUENCE [LARGE SCALE GENOMIC DNA]</scope>
    <source>
        <strain evidence="3">IVM-t1</strain>
    </source>
</reference>
<feature type="coiled-coil region" evidence="1">
    <location>
        <begin position="32"/>
        <end position="59"/>
    </location>
</feature>
<dbReference type="InterPro" id="IPR029787">
    <property type="entry name" value="Nucleotide_cyclase"/>
</dbReference>
<dbReference type="PANTHER" id="PTHR43081:SF1">
    <property type="entry name" value="ADENYLATE CYCLASE, TERMINAL-DIFFERENTIATION SPECIFIC"/>
    <property type="match status" value="1"/>
</dbReference>
<gene>
    <name evidence="3" type="ORF">DPX39_040032900</name>
</gene>
<dbReference type="Gene3D" id="3.30.70.1230">
    <property type="entry name" value="Nucleotide cyclase"/>
    <property type="match status" value="3"/>
</dbReference>
<evidence type="ECO:0000313" key="3">
    <source>
        <dbReference type="EMBL" id="RHW73278.1"/>
    </source>
</evidence>
<dbReference type="SUPFAM" id="SSF55073">
    <property type="entry name" value="Nucleotide cyclase"/>
    <property type="match status" value="2"/>
</dbReference>
<evidence type="ECO:0000256" key="1">
    <source>
        <dbReference type="SAM" id="Coils"/>
    </source>
</evidence>
<feature type="coiled-coil region" evidence="1">
    <location>
        <begin position="121"/>
        <end position="148"/>
    </location>
</feature>
<dbReference type="Proteomes" id="UP000266743">
    <property type="component" value="Chromosome 4"/>
</dbReference>
<organism evidence="3">
    <name type="scientific">Trypanosoma brucei equiperdum</name>
    <dbReference type="NCBI Taxonomy" id="630700"/>
    <lineage>
        <taxon>Eukaryota</taxon>
        <taxon>Discoba</taxon>
        <taxon>Euglenozoa</taxon>
        <taxon>Kinetoplastea</taxon>
        <taxon>Metakinetoplastina</taxon>
        <taxon>Trypanosomatida</taxon>
        <taxon>Trypanosomatidae</taxon>
        <taxon>Trypanosoma</taxon>
    </lineage>
</organism>
<feature type="region of interest" description="Disordered" evidence="2">
    <location>
        <begin position="1052"/>
        <end position="1077"/>
    </location>
</feature>
<sequence length="1289" mass="143125">MSLSLNCRDDSLTPVPRSSGETASNVYTVEQYTKLLSKYEAARRHIAQLEGKVALLRQQSNSGGDKQPLSPRSQGYGCGTEYTPSREEFQQVIDWNKELVSTVETQRCELVRMDTENKLQVVMLNDELKRLQETCARLQQENDRLKSSVVDDILQRRRKARAELATERSRRICVVRAAGRGRLEQLEGVLMASHDDMYFQPRFDSLRLPLHDATFVVHTVASVTYPLRGTEGFTMGVYHELLKDLAVKHNGHHVCFEGHLQVFVFYCATHALRFAGECHSALLKVDWPARTIKIPHFAPVTDFGELIYSGPRIHTCLYTCSPGVEVDPITGSWLYYGKEVRDALVTTLEEAPVGEIVANKKWCSMFSREHDITNETTTTDHLTIQSVRAKLGAQWSIVPVNDSPNELFCSILPAFLERRRGIPPYMVDPVPRFARKIIDVKEVVPDVIGVMKGVGPVSLAGATQQGQQPAPANGWVDHLNTLSPSEEGVGDKVLSLLIMKNEKDRAQHEWLKLQEVSAYHERVAMEGEDRYIHRFRPIMPGQPCFVCTVDIGENEAWQQVIGGKLSVNEKLDLHDRLHCEVVACGDRNDGLYVNGNSRDVVTFAFHQACQALRFAAQAYASVSKSCELKKTTTCIVRAGIAVGEIHTIGHGSSRALKGRTSDDGEAGNTGSGGRMGSMRLCAGVAVTLSAKLCDIARGGEIIASAGVVDSFYTKKSNVISDEYNILRYGVRFLGEGSTLTDIYSILPKEYAYRRQQQMGDKRTVQGAGEEKMWRSQRSVKEELVFKSPHIRRVDVQHMLVEKQGFLERNEAAMMASHDAAWHVSVRQAIRVPWLFTQTSRDATKKRKLGFLFCAAAGLSALSRLVTNELYKELCGQYNSTVQEVALANDGYVVNTDSISSYIIAFNDAFRALEAALQIDSKLLALQWPEEILTLAPTLRVKSARTGALLFSGIRATTVVHASDGYEWNRVQSSTGEDSGIEISGPAISTLMDVSYRAIGGESALTQAAHESVESSTRGRLLLKQLAMEVAEDNNSKTEVLYAPRHLRERLKLFSSERATSPAPAGTDRRSKTPKSVWTNNPLRGDLVWWMRRNGFASQLPTVHAAQWAAPQKQQCRSTDAIMSEYTERVVDHFKQELATNLYITSCGECFFNVVIGVLVALSGSFGNLSPSRRTSLPSRASSSGACASSPSTWGVLDPALTMSMGSEGLSRSSGRRDNRQSSQQSAADECDDPYKYTLTVLNETLKHLLQQSHRVLGINVSFSFSPIKPNSQTFSPLRGRRNKLPLLKR</sequence>
<evidence type="ECO:0000256" key="2">
    <source>
        <dbReference type="SAM" id="MobiDB-lite"/>
    </source>
</evidence>
<accession>A0A3L6LAM0</accession>
<keyword evidence="1" id="KW-0175">Coiled coil</keyword>
<dbReference type="PANTHER" id="PTHR43081">
    <property type="entry name" value="ADENYLATE CYCLASE, TERMINAL-DIFFERENTIATION SPECIFIC-RELATED"/>
    <property type="match status" value="1"/>
</dbReference>
<dbReference type="EMBL" id="QSBY01000004">
    <property type="protein sequence ID" value="RHW73278.1"/>
    <property type="molecule type" value="Genomic_DNA"/>
</dbReference>
<proteinExistence type="predicted"/>
<feature type="region of interest" description="Disordered" evidence="2">
    <location>
        <begin position="1"/>
        <end position="21"/>
    </location>
</feature>
<feature type="region of interest" description="Disordered" evidence="2">
    <location>
        <begin position="59"/>
        <end position="81"/>
    </location>
</feature>
<comment type="caution">
    <text evidence="3">The sequence shown here is derived from an EMBL/GenBank/DDBJ whole genome shotgun (WGS) entry which is preliminary data.</text>
</comment>
<protein>
    <submittedName>
        <fullName evidence="3">Uncharacterized protein</fullName>
    </submittedName>
</protein>
<feature type="region of interest" description="Disordered" evidence="2">
    <location>
        <begin position="1168"/>
        <end position="1190"/>
    </location>
</feature>
<feature type="region of interest" description="Disordered" evidence="2">
    <location>
        <begin position="1205"/>
        <end position="1229"/>
    </location>
</feature>
<feature type="region of interest" description="Disordered" evidence="2">
    <location>
        <begin position="652"/>
        <end position="671"/>
    </location>
</feature>
<dbReference type="InterPro" id="IPR050697">
    <property type="entry name" value="Adenylyl/Guanylyl_Cyclase_3/4"/>
</dbReference>
<name>A0A3L6LAM0_9TRYP</name>